<proteinExistence type="inferred from homology"/>
<dbReference type="GO" id="GO:0000287">
    <property type="term" value="F:magnesium ion binding"/>
    <property type="evidence" value="ECO:0007669"/>
    <property type="project" value="InterPro"/>
</dbReference>
<dbReference type="InterPro" id="IPR037143">
    <property type="entry name" value="4-PPantetheinyl_Trfase_dom_sf"/>
</dbReference>
<evidence type="ECO:0000256" key="1">
    <source>
        <dbReference type="ARBA" id="ARBA00022679"/>
    </source>
</evidence>
<dbReference type="eggNOG" id="ENOG502RUZW">
    <property type="taxonomic scope" value="Eukaryota"/>
</dbReference>
<keyword evidence="4" id="KW-1185">Reference proteome</keyword>
<dbReference type="FunCoup" id="G4TS16">
    <property type="interactions" value="12"/>
</dbReference>
<reference evidence="3 4" key="1">
    <citation type="journal article" date="2011" name="PLoS Pathog.">
        <title>Endophytic Life Strategies Decoded by Genome and Transcriptome Analyses of the Mutualistic Root Symbiont Piriformospora indica.</title>
        <authorList>
            <person name="Zuccaro A."/>
            <person name="Lahrmann U."/>
            <person name="Guldener U."/>
            <person name="Langen G."/>
            <person name="Pfiffi S."/>
            <person name="Biedenkopf D."/>
            <person name="Wong P."/>
            <person name="Samans B."/>
            <person name="Grimm C."/>
            <person name="Basiewicz M."/>
            <person name="Murat C."/>
            <person name="Martin F."/>
            <person name="Kogel K.H."/>
        </authorList>
    </citation>
    <scope>NUCLEOTIDE SEQUENCE [LARGE SCALE GENOMIC DNA]</scope>
    <source>
        <strain evidence="3 4">DSM 11827</strain>
    </source>
</reference>
<dbReference type="SUPFAM" id="SSF56214">
    <property type="entry name" value="4'-phosphopantetheinyl transferase"/>
    <property type="match status" value="1"/>
</dbReference>
<protein>
    <recommendedName>
        <fullName evidence="2">4'-phosphopantetheinyl transferase domain-containing protein</fullName>
    </recommendedName>
</protein>
<dbReference type="AlphaFoldDB" id="G4TS16"/>
<feature type="domain" description="4'-phosphopantetheinyl transferase" evidence="2">
    <location>
        <begin position="4"/>
        <end position="102"/>
    </location>
</feature>
<evidence type="ECO:0000313" key="4">
    <source>
        <dbReference type="Proteomes" id="UP000007148"/>
    </source>
</evidence>
<dbReference type="HAMAP" id="MF_00101">
    <property type="entry name" value="AcpS"/>
    <property type="match status" value="1"/>
</dbReference>
<dbReference type="Gene3D" id="3.90.470.20">
    <property type="entry name" value="4'-phosphopantetheinyl transferase domain"/>
    <property type="match status" value="1"/>
</dbReference>
<organism evidence="3 4">
    <name type="scientific">Serendipita indica (strain DSM 11827)</name>
    <name type="common">Root endophyte fungus</name>
    <name type="synonym">Piriformospora indica</name>
    <dbReference type="NCBI Taxonomy" id="1109443"/>
    <lineage>
        <taxon>Eukaryota</taxon>
        <taxon>Fungi</taxon>
        <taxon>Dikarya</taxon>
        <taxon>Basidiomycota</taxon>
        <taxon>Agaricomycotina</taxon>
        <taxon>Agaricomycetes</taxon>
        <taxon>Sebacinales</taxon>
        <taxon>Serendipitaceae</taxon>
        <taxon>Serendipita</taxon>
    </lineage>
</organism>
<name>G4TS16_SERID</name>
<keyword evidence="1" id="KW-0808">Transferase</keyword>
<dbReference type="OMA" id="SHRATWK"/>
<dbReference type="Proteomes" id="UP000007148">
    <property type="component" value="Unassembled WGS sequence"/>
</dbReference>
<comment type="caution">
    <text evidence="3">The sequence shown here is derived from an EMBL/GenBank/DDBJ whole genome shotgun (WGS) entry which is preliminary data.</text>
</comment>
<evidence type="ECO:0000259" key="2">
    <source>
        <dbReference type="Pfam" id="PF01648"/>
    </source>
</evidence>
<dbReference type="EMBL" id="CAFZ01000280">
    <property type="protein sequence ID" value="CCA74109.1"/>
    <property type="molecule type" value="Genomic_DNA"/>
</dbReference>
<sequence>MIIGVGTDILSLARLQAFSPSRLVRLSRRILTERERDDLHIHTQKSEHVEDDAFSKAQLERMSRFLGVRWAAKEAIYKALYPSHRATWKDIEVLPLQYRVSDANSTPQDSHSKAAMPLSDKLVASFPKLPRITYRDSTLTSLNVHLSISHDAGIVVAMALIEGE</sequence>
<dbReference type="OrthoDB" id="15433at2759"/>
<accession>G4TS16</accession>
<dbReference type="HOGENOM" id="CLU_089696_3_2_1"/>
<dbReference type="InterPro" id="IPR008278">
    <property type="entry name" value="4-PPantetheinyl_Trfase_dom"/>
</dbReference>
<dbReference type="InterPro" id="IPR002582">
    <property type="entry name" value="ACPS"/>
</dbReference>
<gene>
    <name evidence="3" type="ORF">PIIN_08063</name>
</gene>
<dbReference type="Pfam" id="PF01648">
    <property type="entry name" value="ACPS"/>
    <property type="match status" value="1"/>
</dbReference>
<dbReference type="STRING" id="1109443.G4TS16"/>
<evidence type="ECO:0000313" key="3">
    <source>
        <dbReference type="EMBL" id="CCA74109.1"/>
    </source>
</evidence>
<dbReference type="GO" id="GO:0008897">
    <property type="term" value="F:holo-[acyl-carrier-protein] synthase activity"/>
    <property type="evidence" value="ECO:0007669"/>
    <property type="project" value="InterPro"/>
</dbReference>
<dbReference type="GO" id="GO:0006633">
    <property type="term" value="P:fatty acid biosynthetic process"/>
    <property type="evidence" value="ECO:0007669"/>
    <property type="project" value="InterPro"/>
</dbReference>
<dbReference type="InParanoid" id="G4TS16"/>